<dbReference type="FunFam" id="3.50.50.60:FF:000167">
    <property type="entry name" value="Flavin-containing monooxygenase"/>
    <property type="match status" value="1"/>
</dbReference>
<dbReference type="FunFam" id="3.50.50.60:FF:000199">
    <property type="entry name" value="Flavin-containing monooxygenase"/>
    <property type="match status" value="1"/>
</dbReference>
<keyword evidence="4 7" id="KW-0274">FAD</keyword>
<evidence type="ECO:0000256" key="5">
    <source>
        <dbReference type="ARBA" id="ARBA00022857"/>
    </source>
</evidence>
<dbReference type="InterPro" id="IPR020946">
    <property type="entry name" value="Flavin_mOase-like"/>
</dbReference>
<dbReference type="PIRSF" id="PIRSF000332">
    <property type="entry name" value="FMO"/>
    <property type="match status" value="1"/>
</dbReference>
<name>A0AAE1JAK4_9FABA</name>
<dbReference type="InterPro" id="IPR036188">
    <property type="entry name" value="FAD/NAD-bd_sf"/>
</dbReference>
<dbReference type="Gene3D" id="3.50.50.60">
    <property type="entry name" value="FAD/NAD(P)-binding domain"/>
    <property type="match status" value="3"/>
</dbReference>
<evidence type="ECO:0000256" key="3">
    <source>
        <dbReference type="ARBA" id="ARBA00022630"/>
    </source>
</evidence>
<gene>
    <name evidence="8" type="ORF">QN277_027031</name>
</gene>
<evidence type="ECO:0000256" key="7">
    <source>
        <dbReference type="RuleBase" id="RU361177"/>
    </source>
</evidence>
<dbReference type="InterPro" id="IPR050346">
    <property type="entry name" value="FMO-like"/>
</dbReference>
<evidence type="ECO:0000313" key="8">
    <source>
        <dbReference type="EMBL" id="KAK4266058.1"/>
    </source>
</evidence>
<protein>
    <recommendedName>
        <fullName evidence="7">Flavin-containing monooxygenase</fullName>
        <ecNumber evidence="7">1.-.-.-</ecNumber>
    </recommendedName>
</protein>
<dbReference type="PANTHER" id="PTHR23023">
    <property type="entry name" value="DIMETHYLANILINE MONOOXYGENASE"/>
    <property type="match status" value="1"/>
</dbReference>
<dbReference type="GO" id="GO:0050660">
    <property type="term" value="F:flavin adenine dinucleotide binding"/>
    <property type="evidence" value="ECO:0007669"/>
    <property type="project" value="InterPro"/>
</dbReference>
<evidence type="ECO:0000256" key="6">
    <source>
        <dbReference type="ARBA" id="ARBA00023002"/>
    </source>
</evidence>
<keyword evidence="3 7" id="KW-0285">Flavoprotein</keyword>
<evidence type="ECO:0000256" key="2">
    <source>
        <dbReference type="ARBA" id="ARBA00009183"/>
    </source>
</evidence>
<accession>A0AAE1JAK4</accession>
<evidence type="ECO:0000256" key="1">
    <source>
        <dbReference type="ARBA" id="ARBA00001974"/>
    </source>
</evidence>
<dbReference type="Pfam" id="PF00743">
    <property type="entry name" value="FMO-like"/>
    <property type="match status" value="1"/>
</dbReference>
<dbReference type="SUPFAM" id="SSF51905">
    <property type="entry name" value="FAD/NAD(P)-binding domain"/>
    <property type="match status" value="2"/>
</dbReference>
<dbReference type="EC" id="1.-.-.-" evidence="7"/>
<dbReference type="Proteomes" id="UP001293593">
    <property type="component" value="Unassembled WGS sequence"/>
</dbReference>
<dbReference type="GO" id="GO:0004499">
    <property type="term" value="F:N,N-dimethylaniline monooxygenase activity"/>
    <property type="evidence" value="ECO:0007669"/>
    <property type="project" value="InterPro"/>
</dbReference>
<dbReference type="InterPro" id="IPR000960">
    <property type="entry name" value="Flavin_mOase"/>
</dbReference>
<dbReference type="GO" id="GO:0050661">
    <property type="term" value="F:NADP binding"/>
    <property type="evidence" value="ECO:0007669"/>
    <property type="project" value="InterPro"/>
</dbReference>
<evidence type="ECO:0000256" key="4">
    <source>
        <dbReference type="ARBA" id="ARBA00022827"/>
    </source>
</evidence>
<reference evidence="8" key="1">
    <citation type="submission" date="2023-10" db="EMBL/GenBank/DDBJ databases">
        <title>Chromosome-level genome of the transformable northern wattle, Acacia crassicarpa.</title>
        <authorList>
            <person name="Massaro I."/>
            <person name="Sinha N.R."/>
            <person name="Poethig S."/>
            <person name="Leichty A.R."/>
        </authorList>
    </citation>
    <scope>NUCLEOTIDE SEQUENCE</scope>
    <source>
        <strain evidence="8">Acra3RX</strain>
        <tissue evidence="8">Leaf</tissue>
    </source>
</reference>
<keyword evidence="7" id="KW-0503">Monooxygenase</keyword>
<organism evidence="8 9">
    <name type="scientific">Acacia crassicarpa</name>
    <name type="common">northern wattle</name>
    <dbReference type="NCBI Taxonomy" id="499986"/>
    <lineage>
        <taxon>Eukaryota</taxon>
        <taxon>Viridiplantae</taxon>
        <taxon>Streptophyta</taxon>
        <taxon>Embryophyta</taxon>
        <taxon>Tracheophyta</taxon>
        <taxon>Spermatophyta</taxon>
        <taxon>Magnoliopsida</taxon>
        <taxon>eudicotyledons</taxon>
        <taxon>Gunneridae</taxon>
        <taxon>Pentapetalae</taxon>
        <taxon>rosids</taxon>
        <taxon>fabids</taxon>
        <taxon>Fabales</taxon>
        <taxon>Fabaceae</taxon>
        <taxon>Caesalpinioideae</taxon>
        <taxon>mimosoid clade</taxon>
        <taxon>Acacieae</taxon>
        <taxon>Acacia</taxon>
    </lineage>
</organism>
<keyword evidence="5" id="KW-0521">NADP</keyword>
<proteinExistence type="inferred from homology"/>
<comment type="caution">
    <text evidence="8">The sequence shown here is derived from an EMBL/GenBank/DDBJ whole genome shotgun (WGS) entry which is preliminary data.</text>
</comment>
<dbReference type="AlphaFoldDB" id="A0AAE1JAK4"/>
<sequence>MDSYQNLPLIVSKIGIVGAGCSGIAAAKQLSRHNPIVFEASGFIGGVWKHCSYNSTRLQSHRRDYEFSDFPWPGRDCSEFPTHLEILNYLKSYAEHFDVLKHIRFNSRVVEIRFVGGGSFDRDCSDITAGVNGGGDYGSLLPGQPVWEVAVQTKESDTIQWYGFEFLVMCNGKYGDIAKMPSFPRNKGAEVFEGKLLHTLDYCKLDHEAATQLLKGKKVVVVGFKKSAIDLALECAEANQGPEGQPCTMVVRTLHWTVPHYRIWGLPFFLFYSTRASQFLHERPNQGFFKTLLCLLLSPMRHGISKFIESYLAWKLPLDKYGLKPEHSFEEDYASCQMAIVPEKFFSEADKGNIVFKKSHGKWWFWNGGIEFEDNTKLEADVVIFATGFDGKKKIKTILPEPFRSLLEYPSGIMPLYRGTIHPLIPNMAFVGYVESVANLHSSELRSMWLSQLVDDKFKLPSIEKMLSHTLEEIEVMKRSTRFYKRHCISTYSIKHSDELCEDMGWSSWRKKSWISEVLSPYRGADYKKED</sequence>
<comment type="similarity">
    <text evidence="2 7">Belongs to the FMO family.</text>
</comment>
<comment type="cofactor">
    <cofactor evidence="1 7">
        <name>FAD</name>
        <dbReference type="ChEBI" id="CHEBI:57692"/>
    </cofactor>
</comment>
<keyword evidence="9" id="KW-1185">Reference proteome</keyword>
<keyword evidence="6 7" id="KW-0560">Oxidoreductase</keyword>
<evidence type="ECO:0000313" key="9">
    <source>
        <dbReference type="Proteomes" id="UP001293593"/>
    </source>
</evidence>
<dbReference type="EMBL" id="JAWXYG010000008">
    <property type="protein sequence ID" value="KAK4266058.1"/>
    <property type="molecule type" value="Genomic_DNA"/>
</dbReference>